<accession>A0A4V3BK60</accession>
<evidence type="ECO:0000313" key="1">
    <source>
        <dbReference type="EMBL" id="TDN41602.1"/>
    </source>
</evidence>
<proteinExistence type="predicted"/>
<organism evidence="1 2">
    <name type="scientific">Azoarcus indigens</name>
    <dbReference type="NCBI Taxonomy" id="29545"/>
    <lineage>
        <taxon>Bacteria</taxon>
        <taxon>Pseudomonadati</taxon>
        <taxon>Pseudomonadota</taxon>
        <taxon>Betaproteobacteria</taxon>
        <taxon>Rhodocyclales</taxon>
        <taxon>Zoogloeaceae</taxon>
        <taxon>Azoarcus</taxon>
    </lineage>
</organism>
<sequence length="126" mass="14073">MSIYIPILQEYVGNVRIDLEELIDRAGCLVLTLARTDGRRIHLKFDSYMAYRKLDEGDALLTLSAMRKTGGLSKCFYRVDDSDFLIWFNAERCGPASGQPLGHYSVAAINDVVDVLSLDPPTVEMA</sequence>
<dbReference type="EMBL" id="SNVV01000064">
    <property type="protein sequence ID" value="TDN41602.1"/>
    <property type="molecule type" value="Genomic_DNA"/>
</dbReference>
<dbReference type="OrthoDB" id="9133300at2"/>
<dbReference type="RefSeq" id="WP_133595310.1">
    <property type="nucleotide sequence ID" value="NZ_SNVV01000064.1"/>
</dbReference>
<reference evidence="1 2" key="1">
    <citation type="submission" date="2019-03" db="EMBL/GenBank/DDBJ databases">
        <title>Genomic Encyclopedia of Type Strains, Phase IV (KMG-IV): sequencing the most valuable type-strain genomes for metagenomic binning, comparative biology and taxonomic classification.</title>
        <authorList>
            <person name="Goeker M."/>
        </authorList>
    </citation>
    <scope>NUCLEOTIDE SEQUENCE [LARGE SCALE GENOMIC DNA]</scope>
    <source>
        <strain evidence="1 2">DSM 12121</strain>
    </source>
</reference>
<dbReference type="Proteomes" id="UP000295129">
    <property type="component" value="Unassembled WGS sequence"/>
</dbReference>
<comment type="caution">
    <text evidence="1">The sequence shown here is derived from an EMBL/GenBank/DDBJ whole genome shotgun (WGS) entry which is preliminary data.</text>
</comment>
<evidence type="ECO:0000313" key="2">
    <source>
        <dbReference type="Proteomes" id="UP000295129"/>
    </source>
</evidence>
<protein>
    <submittedName>
        <fullName evidence="1">Uncharacterized protein</fullName>
    </submittedName>
</protein>
<keyword evidence="2" id="KW-1185">Reference proteome</keyword>
<dbReference type="AlphaFoldDB" id="A0A4V3BK60"/>
<name>A0A4V3BK60_9RHOO</name>
<gene>
    <name evidence="1" type="ORF">C7389_1642</name>
</gene>